<accession>A0A967EZU3</accession>
<keyword evidence="3" id="KW-1185">Reference proteome</keyword>
<evidence type="ECO:0000259" key="1">
    <source>
        <dbReference type="Pfam" id="PF06568"/>
    </source>
</evidence>
<sequence>MHTISKPPVPLGRLDRRESPIRRRFGALPGVWLLGILDLLATWQERSSDRSRLAGMDDRQLGDIALSRADLEPEIRKPFWRA</sequence>
<proteinExistence type="predicted"/>
<dbReference type="AlphaFoldDB" id="A0A967EZU3"/>
<protein>
    <submittedName>
        <fullName evidence="2">DUF1127 domain-containing protein</fullName>
    </submittedName>
</protein>
<name>A0A967EZU3_9PROT</name>
<evidence type="ECO:0000313" key="3">
    <source>
        <dbReference type="Proteomes" id="UP000761264"/>
    </source>
</evidence>
<evidence type="ECO:0000313" key="2">
    <source>
        <dbReference type="EMBL" id="NIA70481.1"/>
    </source>
</evidence>
<organism evidence="2 3">
    <name type="scientific">Pelagibius litoralis</name>
    <dbReference type="NCBI Taxonomy" id="374515"/>
    <lineage>
        <taxon>Bacteria</taxon>
        <taxon>Pseudomonadati</taxon>
        <taxon>Pseudomonadota</taxon>
        <taxon>Alphaproteobacteria</taxon>
        <taxon>Rhodospirillales</taxon>
        <taxon>Rhodovibrionaceae</taxon>
        <taxon>Pelagibius</taxon>
    </lineage>
</organism>
<feature type="domain" description="YjiS-like" evidence="1">
    <location>
        <begin position="37"/>
        <end position="72"/>
    </location>
</feature>
<dbReference type="EMBL" id="JAAQPH010000014">
    <property type="protein sequence ID" value="NIA70481.1"/>
    <property type="molecule type" value="Genomic_DNA"/>
</dbReference>
<dbReference type="RefSeq" id="WP_167227133.1">
    <property type="nucleotide sequence ID" value="NZ_JAAQPH010000014.1"/>
</dbReference>
<dbReference type="InterPro" id="IPR009506">
    <property type="entry name" value="YjiS-like"/>
</dbReference>
<comment type="caution">
    <text evidence="2">The sequence shown here is derived from an EMBL/GenBank/DDBJ whole genome shotgun (WGS) entry which is preliminary data.</text>
</comment>
<dbReference type="Proteomes" id="UP000761264">
    <property type="component" value="Unassembled WGS sequence"/>
</dbReference>
<reference evidence="2" key="1">
    <citation type="submission" date="2020-03" db="EMBL/GenBank/DDBJ databases">
        <title>Genome of Pelagibius litoralis DSM 21314T.</title>
        <authorList>
            <person name="Wang G."/>
        </authorList>
    </citation>
    <scope>NUCLEOTIDE SEQUENCE</scope>
    <source>
        <strain evidence="2">DSM 21314</strain>
    </source>
</reference>
<gene>
    <name evidence="2" type="ORF">HBA54_17940</name>
</gene>
<dbReference type="Pfam" id="PF06568">
    <property type="entry name" value="YjiS-like"/>
    <property type="match status" value="1"/>
</dbReference>